<evidence type="ECO:0000256" key="3">
    <source>
        <dbReference type="SAM" id="Coils"/>
    </source>
</evidence>
<organism evidence="5 6">
    <name type="scientific">Leptolyngbya boryana NIES-2135</name>
    <dbReference type="NCBI Taxonomy" id="1973484"/>
    <lineage>
        <taxon>Bacteria</taxon>
        <taxon>Bacillati</taxon>
        <taxon>Cyanobacteriota</taxon>
        <taxon>Cyanophyceae</taxon>
        <taxon>Leptolyngbyales</taxon>
        <taxon>Leptolyngbyaceae</taxon>
        <taxon>Leptolyngbya group</taxon>
        <taxon>Leptolyngbya</taxon>
    </lineage>
</organism>
<feature type="signal peptide" evidence="2">
    <location>
        <begin position="1"/>
        <end position="31"/>
    </location>
</feature>
<dbReference type="InterPro" id="IPR047684">
    <property type="entry name" value="Por_som-like"/>
</dbReference>
<reference evidence="5 6" key="1">
    <citation type="submission" date="2017-06" db="EMBL/GenBank/DDBJ databases">
        <title>Genome sequencing of cyanobaciteial culture collection at National Institute for Environmental Studies (NIES).</title>
        <authorList>
            <person name="Hirose Y."/>
            <person name="Shimura Y."/>
            <person name="Fujisawa T."/>
            <person name="Nakamura Y."/>
            <person name="Kawachi M."/>
        </authorList>
    </citation>
    <scope>NUCLEOTIDE SEQUENCE [LARGE SCALE GENOMIC DNA]</scope>
    <source>
        <strain evidence="5 6">NIES-2135</strain>
    </source>
</reference>
<evidence type="ECO:0000313" key="5">
    <source>
        <dbReference type="EMBL" id="BAY57159.1"/>
    </source>
</evidence>
<dbReference type="PANTHER" id="PTHR43308">
    <property type="entry name" value="OUTER MEMBRANE PROTEIN ALPHA-RELATED"/>
    <property type="match status" value="1"/>
</dbReference>
<feature type="chain" id="PRO_5011022062" evidence="2">
    <location>
        <begin position="32"/>
        <end position="580"/>
    </location>
</feature>
<dbReference type="EMBL" id="AP018203">
    <property type="protein sequence ID" value="BAY57159.1"/>
    <property type="molecule type" value="Genomic_DNA"/>
</dbReference>
<feature type="domain" description="SLH" evidence="4">
    <location>
        <begin position="70"/>
        <end position="134"/>
    </location>
</feature>
<dbReference type="InterPro" id="IPR051465">
    <property type="entry name" value="Cell_Envelope_Struct_Comp"/>
</dbReference>
<proteinExistence type="inferred from homology"/>
<evidence type="ECO:0000256" key="2">
    <source>
        <dbReference type="RuleBase" id="RU363072"/>
    </source>
</evidence>
<dbReference type="Pfam" id="PF04966">
    <property type="entry name" value="OprB"/>
    <property type="match status" value="1"/>
</dbReference>
<dbReference type="GO" id="GO:0008643">
    <property type="term" value="P:carbohydrate transport"/>
    <property type="evidence" value="ECO:0007669"/>
    <property type="project" value="InterPro"/>
</dbReference>
<keyword evidence="3" id="KW-0175">Coiled coil</keyword>
<gene>
    <name evidence="5" type="ORF">NIES2135_40230</name>
</gene>
<dbReference type="PROSITE" id="PS51272">
    <property type="entry name" value="SLH"/>
    <property type="match status" value="1"/>
</dbReference>
<dbReference type="Pfam" id="PF00395">
    <property type="entry name" value="SLH"/>
    <property type="match status" value="1"/>
</dbReference>
<dbReference type="InterPro" id="IPR007049">
    <property type="entry name" value="Carb-sel_porin_OprB"/>
</dbReference>
<dbReference type="GO" id="GO:0016020">
    <property type="term" value="C:membrane"/>
    <property type="evidence" value="ECO:0007669"/>
    <property type="project" value="InterPro"/>
</dbReference>
<evidence type="ECO:0000256" key="1">
    <source>
        <dbReference type="ARBA" id="ARBA00008769"/>
    </source>
</evidence>
<dbReference type="AlphaFoldDB" id="A0A1Z4JK68"/>
<dbReference type="Proteomes" id="UP000217895">
    <property type="component" value="Chromosome"/>
</dbReference>
<feature type="coiled-coil region" evidence="3">
    <location>
        <begin position="151"/>
        <end position="178"/>
    </location>
</feature>
<dbReference type="InterPro" id="IPR001119">
    <property type="entry name" value="SLH_dom"/>
</dbReference>
<sequence>MSNNLWKSLLVNPVLLSATLTVSATIGIATAANASEIKADTTAPSASLDQLNAYSNEGVVSANDAGQVTSVSQLSDVRPTDWAFQALQSLVERYGCIAGYPDRTYRGNRALTRYEFAAGLNACLDRVNELIAASTADLVKKEDLATLQTLQEQFAAELATLRGRVDSLEARTTTLEKQQFSTTTKLQGEAIFSISGAQGDSKAVSSLLERRAAETGAAVARPDVDDNTTFSNRVRLSLRTSFTGQDTLLTRIQARNITDFAGAAGTNMADLSYEGGRTADNSAFVDKLFYRFPIGQGGAVTIDAINGEFYNNVNNFNPLLASDSQGSISRFGRFNPIYRQGASGSGSGAGVTLNYPLSQAFTVSLGYLADNGNDPTDKNGLFNGSNAALAQLAFKPSSNIDLGFTYVRSYDRLTGASVSSGTGSALSNNPFGNFINAGGVRGSAVSADHFGVQGSFKVTPGLVLSGWGGLTKAHAENRATNADATILNWAVGLAFPDLGGKGNMAGLIFGMPPKVTDSDLVVNGIRQEDEDTSFHLEGLYRLRLNDKISITPGIIVLFNPEHNNANDTVYVGTIRTTFSF</sequence>
<dbReference type="InterPro" id="IPR038673">
    <property type="entry name" value="OprB_sf"/>
</dbReference>
<keyword evidence="2" id="KW-0732">Signal</keyword>
<protein>
    <submittedName>
        <fullName evidence="5">S-layer region-like protein</fullName>
    </submittedName>
</protein>
<keyword evidence="6" id="KW-1185">Reference proteome</keyword>
<accession>A0A1Z4JK68</accession>
<evidence type="ECO:0000259" key="4">
    <source>
        <dbReference type="PROSITE" id="PS51272"/>
    </source>
</evidence>
<comment type="similarity">
    <text evidence="1 2">Belongs to the OprB family.</text>
</comment>
<name>A0A1Z4JK68_LEPBY</name>
<dbReference type="GO" id="GO:0015288">
    <property type="term" value="F:porin activity"/>
    <property type="evidence" value="ECO:0007669"/>
    <property type="project" value="InterPro"/>
</dbReference>
<dbReference type="NCBIfam" id="NF033921">
    <property type="entry name" value="por_somb"/>
    <property type="match status" value="1"/>
</dbReference>
<dbReference type="PANTHER" id="PTHR43308:SF1">
    <property type="entry name" value="OUTER MEMBRANE PROTEIN ALPHA"/>
    <property type="match status" value="1"/>
</dbReference>
<dbReference type="Gene3D" id="2.40.160.180">
    <property type="entry name" value="Carbohydrate-selective porin OprB"/>
    <property type="match status" value="1"/>
</dbReference>
<evidence type="ECO:0000313" key="6">
    <source>
        <dbReference type="Proteomes" id="UP000217895"/>
    </source>
</evidence>